<keyword evidence="2" id="KW-0812">Transmembrane</keyword>
<feature type="transmembrane region" description="Helical" evidence="2">
    <location>
        <begin position="82"/>
        <end position="105"/>
    </location>
</feature>
<proteinExistence type="predicted"/>
<keyword evidence="5" id="KW-1185">Reference proteome</keyword>
<dbReference type="EMBL" id="JARBJD010000758">
    <property type="protein sequence ID" value="KAK2940063.1"/>
    <property type="molecule type" value="Genomic_DNA"/>
</dbReference>
<dbReference type="Proteomes" id="UP001281761">
    <property type="component" value="Unassembled WGS sequence"/>
</dbReference>
<dbReference type="SUPFAM" id="SSF56112">
    <property type="entry name" value="Protein kinase-like (PK-like)"/>
    <property type="match status" value="1"/>
</dbReference>
<reference evidence="3 5" key="1">
    <citation type="journal article" date="2022" name="bioRxiv">
        <title>Genomics of Preaxostyla Flagellates Illuminates Evolutionary Transitions and the Path Towards Mitochondrial Loss.</title>
        <authorList>
            <person name="Novak L.V.F."/>
            <person name="Treitli S.C."/>
            <person name="Pyrih J."/>
            <person name="Halakuc P."/>
            <person name="Pipaliya S.V."/>
            <person name="Vacek V."/>
            <person name="Brzon O."/>
            <person name="Soukal P."/>
            <person name="Eme L."/>
            <person name="Dacks J.B."/>
            <person name="Karnkowska A."/>
            <person name="Elias M."/>
            <person name="Hampl V."/>
        </authorList>
    </citation>
    <scope>NUCLEOTIDE SEQUENCE [LARGE SCALE GENOMIC DNA]</scope>
    <source>
        <strain evidence="3">NAU3</strain>
        <tissue evidence="3">Gut</tissue>
    </source>
</reference>
<evidence type="ECO:0000256" key="2">
    <source>
        <dbReference type="SAM" id="Phobius"/>
    </source>
</evidence>
<organism evidence="3 5">
    <name type="scientific">Blattamonas nauphoetae</name>
    <dbReference type="NCBI Taxonomy" id="2049346"/>
    <lineage>
        <taxon>Eukaryota</taxon>
        <taxon>Metamonada</taxon>
        <taxon>Preaxostyla</taxon>
        <taxon>Oxymonadida</taxon>
        <taxon>Blattamonas</taxon>
    </lineage>
</organism>
<evidence type="ECO:0000256" key="1">
    <source>
        <dbReference type="SAM" id="MobiDB-lite"/>
    </source>
</evidence>
<name>A0ABQ9WL29_9EUKA</name>
<sequence>MNKNKSEGEHKELELNLETTSSFTETEIVLSLALSSLSLLSPSLEWRGRLRFGENLGTSESFVIQKSSSDRFSQSAKDNMKWWLPVAIVVGLVLLGLIVIVLVCCRRKENHKKSQASNAEELEYQDDIVKMEDVNDHDTNGGSIEISTAGNVKDRELTRDKRTDPIQRDDTREIIQTAGEATVLDVIVCEDKIFAKTTMVHMSLYDAFHKKDHRPLPRRSTEQKLVRGLHNLSHFPNDVRDLSKLSPHRVFINGTELAFKLKDEELNTTKASFGTNVGEGKAHEEIRWRSPEEAIGEKKEKGGEEKEGTTTTNREIDHEKASVFRLGLILFEIETGLVPFGETDAMNASRQLCSGMLPPLDGVRSSEMKTLICDCLTISVDDRPTLGSVLERVNSIDCDEEDVFEIFISH</sequence>
<evidence type="ECO:0000313" key="3">
    <source>
        <dbReference type="EMBL" id="KAK2940063.1"/>
    </source>
</evidence>
<evidence type="ECO:0008006" key="6">
    <source>
        <dbReference type="Google" id="ProtNLM"/>
    </source>
</evidence>
<comment type="caution">
    <text evidence="3">The sequence shown here is derived from an EMBL/GenBank/DDBJ whole genome shotgun (WGS) entry which is preliminary data.</text>
</comment>
<dbReference type="EMBL" id="JARBJD010000617">
    <property type="protein sequence ID" value="KAK2940722.1"/>
    <property type="molecule type" value="Genomic_DNA"/>
</dbReference>
<evidence type="ECO:0000313" key="5">
    <source>
        <dbReference type="Proteomes" id="UP001281761"/>
    </source>
</evidence>
<dbReference type="Gene3D" id="1.10.510.10">
    <property type="entry name" value="Transferase(Phosphotransferase) domain 1"/>
    <property type="match status" value="1"/>
</dbReference>
<dbReference type="InterPro" id="IPR011009">
    <property type="entry name" value="Kinase-like_dom_sf"/>
</dbReference>
<gene>
    <name evidence="4" type="ORF">BLNAU_24370</name>
    <name evidence="3" type="ORF">BLNAU_25025</name>
</gene>
<evidence type="ECO:0000313" key="4">
    <source>
        <dbReference type="EMBL" id="KAK2940722.1"/>
    </source>
</evidence>
<accession>A0ABQ9WL29</accession>
<keyword evidence="2" id="KW-1133">Transmembrane helix</keyword>
<protein>
    <recommendedName>
        <fullName evidence="6">Protein kinase domain-containing protein</fullName>
    </recommendedName>
</protein>
<keyword evidence="2" id="KW-0472">Membrane</keyword>
<feature type="region of interest" description="Disordered" evidence="1">
    <location>
        <begin position="290"/>
        <end position="313"/>
    </location>
</feature>